<dbReference type="Pfam" id="PF22352">
    <property type="entry name" value="K319L-like_PKD"/>
    <property type="match status" value="1"/>
</dbReference>
<evidence type="ECO:0000313" key="4">
    <source>
        <dbReference type="Proteomes" id="UP000198921"/>
    </source>
</evidence>
<protein>
    <recommendedName>
        <fullName evidence="5">PKD domain-containing protein</fullName>
    </recommendedName>
</protein>
<dbReference type="NCBIfam" id="NF038131">
    <property type="entry name" value="choice_anch_K"/>
    <property type="match status" value="1"/>
</dbReference>
<dbReference type="EMBL" id="FNOT01000028">
    <property type="protein sequence ID" value="SDZ19295.1"/>
    <property type="molecule type" value="Genomic_DNA"/>
</dbReference>
<keyword evidence="2" id="KW-0732">Signal</keyword>
<dbReference type="Proteomes" id="UP000198921">
    <property type="component" value="Unassembled WGS sequence"/>
</dbReference>
<dbReference type="AlphaFoldDB" id="A0A1H3R1W2"/>
<dbReference type="RefSeq" id="WP_139263789.1">
    <property type="nucleotide sequence ID" value="NZ_FNOT01000028.1"/>
</dbReference>
<dbReference type="GO" id="GO:0005975">
    <property type="term" value="P:carbohydrate metabolic process"/>
    <property type="evidence" value="ECO:0007669"/>
    <property type="project" value="UniProtKB-ARBA"/>
</dbReference>
<evidence type="ECO:0000256" key="1">
    <source>
        <dbReference type="SAM" id="MobiDB-lite"/>
    </source>
</evidence>
<keyword evidence="4" id="KW-1185">Reference proteome</keyword>
<evidence type="ECO:0000256" key="2">
    <source>
        <dbReference type="SAM" id="SignalP"/>
    </source>
</evidence>
<reference evidence="4" key="1">
    <citation type="submission" date="2016-10" db="EMBL/GenBank/DDBJ databases">
        <authorList>
            <person name="Varghese N."/>
            <person name="Submissions S."/>
        </authorList>
    </citation>
    <scope>NUCLEOTIDE SEQUENCE [LARGE SCALE GENOMIC DNA]</scope>
    <source>
        <strain evidence="4">DSM 45422</strain>
    </source>
</reference>
<dbReference type="InterPro" id="IPR013783">
    <property type="entry name" value="Ig-like_fold"/>
</dbReference>
<sequence>MRNKRMAAVIAGAMALLAIPVGAAAQVSTTATATFSGAVPERDGAAEVYCGGAGPTLCPSGAAAEVSWGIGGSGRRSSLSFTPTGTTGLGQVSLGTLKHNNTVVGLFNGITAVNLHLNTTVRDGDRSVEFSAALPIELGVHEVPDDLRPCPYDTVDGKCADAVSLLQPHRSFAFPVGNVTYVLEIVEFLRRDGSRAWNTVSPEGGSTEVQLMAQLTKTPRLDADAGPDQTVDEGSSVTLDGSGSRYADLTYAWRQVSGPAVTLDDPTAVRPTFPVGMFTEDQTLGFELTVRDRLEPGYVDRDTVQVAVRDLNDPPTATADTGGDGYEVPEGGQVPLAGSVTDPDGNIATVRWDFDGDGQFDDGTGETPVFSAVGLDGLDDVTVRLRGCDTFGVCAEDEAQVRILNVAPTVHLGDDLEVYRNDVVALSGSFDDPAGALDDPYTADWSGDAPLTQTTADAAYGVPVERELAYPLEGTYEVDLEVTDKDGGSGRDNLTVTVLNRAPSCAAASPTVAGLWSPNHKPVSVGITGLTDAEGDALTVVVTGIRQDEPVREPGSGRTAPDASGIGTSTALLLAERAGGGDGRVYHVAYSVTDGHGGQCAGTVAVGVPHDQRGSAPVDQGALYDSTTTG</sequence>
<gene>
    <name evidence="3" type="ORF">SAMN05660209_04981</name>
</gene>
<organism evidence="3 4">
    <name type="scientific">Geodermatophilus africanus</name>
    <dbReference type="NCBI Taxonomy" id="1137993"/>
    <lineage>
        <taxon>Bacteria</taxon>
        <taxon>Bacillati</taxon>
        <taxon>Actinomycetota</taxon>
        <taxon>Actinomycetes</taxon>
        <taxon>Geodermatophilales</taxon>
        <taxon>Geodermatophilaceae</taxon>
        <taxon>Geodermatophilus</taxon>
    </lineage>
</organism>
<dbReference type="Gene3D" id="2.60.40.10">
    <property type="entry name" value="Immunoglobulins"/>
    <property type="match status" value="3"/>
</dbReference>
<accession>A0A1H3R1W2</accession>
<feature type="chain" id="PRO_5011742420" description="PKD domain-containing protein" evidence="2">
    <location>
        <begin position="26"/>
        <end position="630"/>
    </location>
</feature>
<feature type="region of interest" description="Disordered" evidence="1">
    <location>
        <begin position="611"/>
        <end position="630"/>
    </location>
</feature>
<feature type="signal peptide" evidence="2">
    <location>
        <begin position="1"/>
        <end position="25"/>
    </location>
</feature>
<evidence type="ECO:0000313" key="3">
    <source>
        <dbReference type="EMBL" id="SDZ19295.1"/>
    </source>
</evidence>
<dbReference type="InterPro" id="IPR047995">
    <property type="entry name" value="Choice_anch_K"/>
</dbReference>
<dbReference type="OrthoDB" id="9805017at2"/>
<evidence type="ECO:0008006" key="5">
    <source>
        <dbReference type="Google" id="ProtNLM"/>
    </source>
</evidence>
<name>A0A1H3R1W2_9ACTN</name>
<proteinExistence type="predicted"/>